<evidence type="ECO:0000259" key="2">
    <source>
        <dbReference type="Pfam" id="PF24079"/>
    </source>
</evidence>
<evidence type="ECO:0008006" key="4">
    <source>
        <dbReference type="Google" id="ProtNLM"/>
    </source>
</evidence>
<sequence>MLQGLVDFDGYYLESDPCLVCNNPEVPFQTLKLSAVKVDSKFTTTTQIVKLVGSHTISKISLRISDLKRTKMVQTLNFYYNNRSVQAVVELRNRPGLWHKARKVRLTSGQTEVKVEFPIPIVACNLMIEYADFYDNLQATAETLQCPRCSASVPASPGVCGNCGENVYQCHKCRSINYDEKDPFLCNSCGFCKYAKFDFTLLAKPCCAVDPIENEEDRKKAISSINSLLEKADRIYKQLQLHRPVLESLLIQVAEHGSDRPLSGGKEMNGAAGAVPVSSVNKAIQLLAQKYCGECKAAFDELSKIIQKVMACRRELVEYDQQQREAVAAKGQVPVPTGAKTKMSDLGTKRFKAGSVVREKREGLKAGNCYGCASAAVEHCITLLRALVTNSDMRQILCSQGMIQQLIDYNLRHGALSVRNEVRTLLCLLTHDNRRGTEEMNNLVMTRITAAIKGHQSNPDLSSSVRHEIMLLAASLHQDDSCWEQRTRCVMRLFLMGMQMRNPVIMESITLPCLRILQGLVKHDLLGFFSGKKKEGEKVTADSMPAKFHMDVKKWLAGDSRYSYQNWKKRLPRQTHSEVTIGEKKSQEVVKQTDTHADYLMEKYTSRWKQNMWKVPAVTLKLTQTTWLQQAMFSPSSRSARQTACSVIEAISQVFSRRKEVIDMLTSCLDEVGRSGECATEFLVLYKRLISQDKWKVYLAIKGVMIHLADLITKEVDHLQYLEETTLSSDLAQGYALKSLTELLALFIEQEKLKQHYKNRLVGYVLNGYLSLRKLVVQRTKLIDDTQEKLLQMLEELTTGTESETKEFMSVCVQTVKKYPLDDYRSPVFIFERLCSIIYPEENDVAEFFLILEKDPQQEDFLQGRMLGNPYSSTEPGMGPLMRDIKNKICMDCELVALLEDDTGMELLVSKKIISLDLPVKEVYKKLWLPEHGEGEPMPILYRMRGLLGDATEDMVNSLDSGSEDDVDKEDVYKMATVLKDCGGIEVMLERLASIRDLILGKQLMVVLLKLFSYAVNVKVNRQHLTLPELNSINIMLGALNLALWSEQEGATSTKGQTITEQVLHIMEVVLLEASEQPPEKYTDFSQQCGDKDQLLMMLDRINSPFVRSNPSVLQALMRLIPFLAFGEDDKMEALISHFKPYLLFKKFDEEHSQDEEIHLDCFCSIASAIESNANGMRLKDLILEHDMVQTAVDYILHHAPEIKTMLATDSDMWKEFLSKPSLSYALRMLTGLCTKHIPTQNAIAKFCILILHKLEQ</sequence>
<dbReference type="AlphaFoldDB" id="A0A0B7BQ53"/>
<feature type="domain" description="E3 ubiquitin-protein ligase UBR4-like" evidence="2">
    <location>
        <begin position="197"/>
        <end position="323"/>
    </location>
</feature>
<accession>A0A0B7BQ53</accession>
<gene>
    <name evidence="3" type="primary">ORF200947</name>
</gene>
<dbReference type="InterPro" id="IPR016024">
    <property type="entry name" value="ARM-type_fold"/>
</dbReference>
<dbReference type="InterPro" id="IPR025704">
    <property type="entry name" value="E3_Ub_ligase_UBR4_C"/>
</dbReference>
<feature type="domain" description="E3 ubiquitin ligase UBR4 C-terminal" evidence="1">
    <location>
        <begin position="866"/>
        <end position="1257"/>
    </location>
</feature>
<dbReference type="Pfam" id="PF24079">
    <property type="entry name" value="UBR4"/>
    <property type="match status" value="1"/>
</dbReference>
<feature type="non-terminal residue" evidence="3">
    <location>
        <position position="1257"/>
    </location>
</feature>
<evidence type="ECO:0000259" key="1">
    <source>
        <dbReference type="Pfam" id="PF13764"/>
    </source>
</evidence>
<proteinExistence type="predicted"/>
<name>A0A0B7BQ53_9EUPU</name>
<organism evidence="3">
    <name type="scientific">Arion vulgaris</name>
    <dbReference type="NCBI Taxonomy" id="1028688"/>
    <lineage>
        <taxon>Eukaryota</taxon>
        <taxon>Metazoa</taxon>
        <taxon>Spiralia</taxon>
        <taxon>Lophotrochozoa</taxon>
        <taxon>Mollusca</taxon>
        <taxon>Gastropoda</taxon>
        <taxon>Heterobranchia</taxon>
        <taxon>Euthyneura</taxon>
        <taxon>Panpulmonata</taxon>
        <taxon>Eupulmonata</taxon>
        <taxon>Stylommatophora</taxon>
        <taxon>Helicina</taxon>
        <taxon>Arionoidea</taxon>
        <taxon>Arionidae</taxon>
        <taxon>Arion</taxon>
    </lineage>
</organism>
<dbReference type="Pfam" id="PF13764">
    <property type="entry name" value="E3_UbLigase_R4"/>
    <property type="match status" value="1"/>
</dbReference>
<dbReference type="InterPro" id="IPR056530">
    <property type="entry name" value="UBR4-like_dom"/>
</dbReference>
<evidence type="ECO:0000313" key="3">
    <source>
        <dbReference type="EMBL" id="CEK94461.1"/>
    </source>
</evidence>
<dbReference type="InterPro" id="IPR045189">
    <property type="entry name" value="UBR4-like"/>
</dbReference>
<dbReference type="EMBL" id="HACG01047596">
    <property type="protein sequence ID" value="CEK94461.1"/>
    <property type="molecule type" value="Transcribed_RNA"/>
</dbReference>
<dbReference type="PANTHER" id="PTHR21725">
    <property type="entry name" value="E3 UBIQUITIN-PROTEIN LIGASE UBR4"/>
    <property type="match status" value="1"/>
</dbReference>
<dbReference type="PANTHER" id="PTHR21725:SF1">
    <property type="entry name" value="E3 UBIQUITIN-PROTEIN LIGASE UBR4"/>
    <property type="match status" value="1"/>
</dbReference>
<protein>
    <recommendedName>
        <fullName evidence="4">E3 ubiquitin-protein ligase UBR4</fullName>
    </recommendedName>
</protein>
<reference evidence="3" key="1">
    <citation type="submission" date="2014-12" db="EMBL/GenBank/DDBJ databases">
        <title>Insight into the proteome of Arion vulgaris.</title>
        <authorList>
            <person name="Aradska J."/>
            <person name="Bulat T."/>
            <person name="Smidak R."/>
            <person name="Sarate P."/>
            <person name="Gangsoo J."/>
            <person name="Sialana F."/>
            <person name="Bilban M."/>
            <person name="Lubec G."/>
        </authorList>
    </citation>
    <scope>NUCLEOTIDE SEQUENCE</scope>
    <source>
        <tissue evidence="3">Skin</tissue>
    </source>
</reference>
<dbReference type="SUPFAM" id="SSF48371">
    <property type="entry name" value="ARM repeat"/>
    <property type="match status" value="1"/>
</dbReference>